<reference evidence="2" key="1">
    <citation type="submission" date="2022-11" db="EMBL/GenBank/DDBJ databases">
        <title>Genome Sequence of Cubamyces cubensis.</title>
        <authorList>
            <person name="Buettner E."/>
        </authorList>
    </citation>
    <scope>NUCLEOTIDE SEQUENCE</scope>
    <source>
        <strain evidence="2">MPL-01</strain>
    </source>
</reference>
<evidence type="ECO:0000256" key="1">
    <source>
        <dbReference type="SAM" id="MobiDB-lite"/>
    </source>
</evidence>
<feature type="region of interest" description="Disordered" evidence="1">
    <location>
        <begin position="529"/>
        <end position="602"/>
    </location>
</feature>
<dbReference type="EMBL" id="JAPEVG010000329">
    <property type="protein sequence ID" value="KAJ8468597.1"/>
    <property type="molecule type" value="Genomic_DNA"/>
</dbReference>
<protein>
    <submittedName>
        <fullName evidence="2">Uncharacterized protein</fullName>
    </submittedName>
</protein>
<dbReference type="Proteomes" id="UP001215151">
    <property type="component" value="Unassembled WGS sequence"/>
</dbReference>
<gene>
    <name evidence="2" type="ORF">ONZ51_g9536</name>
</gene>
<dbReference type="AlphaFoldDB" id="A0AAD7TLL6"/>
<feature type="region of interest" description="Disordered" evidence="1">
    <location>
        <begin position="617"/>
        <end position="661"/>
    </location>
</feature>
<accession>A0AAD7TLL6</accession>
<feature type="region of interest" description="Disordered" evidence="1">
    <location>
        <begin position="207"/>
        <end position="230"/>
    </location>
</feature>
<organism evidence="2 3">
    <name type="scientific">Trametes cubensis</name>
    <dbReference type="NCBI Taxonomy" id="1111947"/>
    <lineage>
        <taxon>Eukaryota</taxon>
        <taxon>Fungi</taxon>
        <taxon>Dikarya</taxon>
        <taxon>Basidiomycota</taxon>
        <taxon>Agaricomycotina</taxon>
        <taxon>Agaricomycetes</taxon>
        <taxon>Polyporales</taxon>
        <taxon>Polyporaceae</taxon>
        <taxon>Trametes</taxon>
    </lineage>
</organism>
<comment type="caution">
    <text evidence="2">The sequence shown here is derived from an EMBL/GenBank/DDBJ whole genome shotgun (WGS) entry which is preliminary data.</text>
</comment>
<proteinExistence type="predicted"/>
<feature type="region of interest" description="Disordered" evidence="1">
    <location>
        <begin position="452"/>
        <end position="471"/>
    </location>
</feature>
<feature type="compositionally biased region" description="Basic and acidic residues" evidence="1">
    <location>
        <begin position="621"/>
        <end position="631"/>
    </location>
</feature>
<name>A0AAD7TLL6_9APHY</name>
<sequence>MSLAFDSLWLGKYQHASGRSPITPERTAASPLIFLAPSRPYKRQKTEGMNSRFDKMVQTVNVMYGSPRLPQRERVVSSSSVPSYDIPTTPSGAYSDYLRIGRKRESVTANTRKSHPLPEPQDIFSLDAFSESAAPPRPPATKLPSWLQGTLSSLDSQHPLRLLVPEQAVTRGGSSPSSLGPCSDPFPATSIEECPFAFFSPPDPSDVTADWSPHPSSVCPRPPHDASEVGSSRYSTDLLVSQPTSLRQHVRRGGERLYAPQPNGSFEASVRPFSTPGLVSVLPSSQLRSPLRFAATDVSQLLDKQSVGALVFQQDAPFSLLPFSEPGQLYTSAARDREHTFSEQDITTTNKQFTAIPPSPLGSPALLPPWIDRSSAAPHASGTSASRLVSACPVSPARSTPFAPLDVVARPTSPASGIHSPRSTNHGCPGEPSYTVYVDNVKFKWERFDRSKVAPQGSSSPLRAPPESEETFWSQPAMMAANVDDHTVAGQLVYASLVEMGGSRIPFPARNSDLARELGGQPVTDLASSAIQSKHSQQDDQDSPFVWILPPRDQPVSTPRSKDKKPPASDCGSEVQSYGGVEEEGISSARNPGNAPSAFARGSPFAPAPGVYISPLQDIQDMPRGDNDRPHLVSSEADNAVGSETPLFNIPTRHADPRIGKGDIVLNEDSISESLEKTPAPFPDAQEAMNDDIEDSGSMCSTLDFILVHARIVGAYNDKSRYPDHLEPLIIPRATLGRHPSEYLMITARAFVSLAEGCCEYISADATCRRPPPSDPTVSPSLRDDDAKMLIELPVCSEWFYGRASHDHFGVPSHKKSDDMP</sequence>
<evidence type="ECO:0000313" key="2">
    <source>
        <dbReference type="EMBL" id="KAJ8468597.1"/>
    </source>
</evidence>
<keyword evidence="3" id="KW-1185">Reference proteome</keyword>
<evidence type="ECO:0000313" key="3">
    <source>
        <dbReference type="Proteomes" id="UP001215151"/>
    </source>
</evidence>